<dbReference type="EC" id="3.2.1.89" evidence="7"/>
<dbReference type="Gene3D" id="2.60.40.1190">
    <property type="match status" value="1"/>
</dbReference>
<dbReference type="GO" id="GO:0045490">
    <property type="term" value="P:pectin catabolic process"/>
    <property type="evidence" value="ECO:0007669"/>
    <property type="project" value="TreeGrafter"/>
</dbReference>
<feature type="binding site" evidence="9">
    <location>
        <position position="373"/>
    </location>
    <ligand>
        <name>Ca(2+)</name>
        <dbReference type="ChEBI" id="CHEBI:29108"/>
    </ligand>
</feature>
<keyword evidence="4" id="KW-1133">Transmembrane helix</keyword>
<dbReference type="InterPro" id="IPR011683">
    <property type="entry name" value="Glyco_hydro_53"/>
</dbReference>
<evidence type="ECO:0000256" key="3">
    <source>
        <dbReference type="ARBA" id="ARBA00023295"/>
    </source>
</evidence>
<dbReference type="BioCyc" id="IAGG583356:GHAH-684-MONOMER"/>
<dbReference type="SMR" id="E0SSW8"/>
<feature type="binding site" evidence="9">
    <location>
        <position position="301"/>
    </location>
    <ligand>
        <name>Ca(2+)</name>
        <dbReference type="ChEBI" id="CHEBI:29108"/>
    </ligand>
</feature>
<evidence type="ECO:0000259" key="5">
    <source>
        <dbReference type="Pfam" id="PF07532"/>
    </source>
</evidence>
<dbReference type="Pfam" id="PF07532">
    <property type="entry name" value="Big_4"/>
    <property type="match status" value="1"/>
</dbReference>
<dbReference type="EMBL" id="CP002098">
    <property type="protein sequence ID" value="ADM27518.1"/>
    <property type="molecule type" value="Genomic_DNA"/>
</dbReference>
<keyword evidence="4" id="KW-0812">Transmembrane</keyword>
<dbReference type="InterPro" id="IPR017853">
    <property type="entry name" value="GH"/>
</dbReference>
<dbReference type="Proteomes" id="UP000001304">
    <property type="component" value="Chromosome"/>
</dbReference>
<dbReference type="InterPro" id="IPR019248">
    <property type="entry name" value="Glucodextran_C"/>
</dbReference>
<keyword evidence="3 7" id="KW-0326">Glycosidase</keyword>
<dbReference type="HOGENOM" id="CLU_348726_0_0_2"/>
<dbReference type="PDB" id="7OSK">
    <property type="method" value="X-ray"/>
    <property type="resolution" value="2.65 A"/>
    <property type="chains" value="A/B=1-407"/>
</dbReference>
<name>E0SSW8_IGNAA</name>
<keyword evidence="4" id="KW-0472">Membrane</keyword>
<keyword evidence="2 7" id="KW-0378">Hydrolase</keyword>
<protein>
    <submittedName>
        <fullName evidence="7">Arabinogalactan endo-1,4-beta-galactosidase</fullName>
        <ecNumber evidence="7">3.2.1.89</ecNumber>
    </submittedName>
</protein>
<dbReference type="SUPFAM" id="SSF49344">
    <property type="entry name" value="CBD9-like"/>
    <property type="match status" value="1"/>
</dbReference>
<comment type="similarity">
    <text evidence="1">Belongs to the glycosyl hydrolase 53 family.</text>
</comment>
<reference evidence="7 8" key="1">
    <citation type="journal article" date="2010" name="Stand. Genomic Sci.">
        <title>Complete genome sequence of Ignisphaera aggregans type strain (AQ1.S1).</title>
        <authorList>
            <person name="Goker M."/>
            <person name="Held B."/>
            <person name="Lapidus A."/>
            <person name="Nolan M."/>
            <person name="Spring S."/>
            <person name="Yasawong M."/>
            <person name="Lucas S."/>
            <person name="Glavina Del Rio T."/>
            <person name="Tice H."/>
            <person name="Cheng J.F."/>
            <person name="Goodwin L."/>
            <person name="Tapia R."/>
            <person name="Pitluck S."/>
            <person name="Liolios K."/>
            <person name="Ivanova N."/>
            <person name="Mavromatis K."/>
            <person name="Mikhailova N."/>
            <person name="Pati A."/>
            <person name="Chen A."/>
            <person name="Palaniappan K."/>
            <person name="Brambilla E."/>
            <person name="Land M."/>
            <person name="Hauser L."/>
            <person name="Chang Y.J."/>
            <person name="Jeffries C.D."/>
            <person name="Brettin T."/>
            <person name="Detter J.C."/>
            <person name="Han C."/>
            <person name="Rohde M."/>
            <person name="Sikorski J."/>
            <person name="Woyke T."/>
            <person name="Bristow J."/>
            <person name="Eisen J.A."/>
            <person name="Markowitz V."/>
            <person name="Hugenholtz P."/>
            <person name="Kyrpides N.C."/>
            <person name="Klenk H.P."/>
        </authorList>
    </citation>
    <scope>NUCLEOTIDE SEQUENCE [LARGE SCALE GENOMIC DNA]</scope>
    <source>
        <strain evidence="8">DSM 17230 / JCM 13409 / AQ1.S1</strain>
    </source>
</reference>
<dbReference type="CDD" id="cd09626">
    <property type="entry name" value="DOMON_glucodextranase_like"/>
    <property type="match status" value="1"/>
</dbReference>
<evidence type="ECO:0000256" key="4">
    <source>
        <dbReference type="SAM" id="Phobius"/>
    </source>
</evidence>
<feature type="transmembrane region" description="Helical" evidence="4">
    <location>
        <begin position="786"/>
        <end position="807"/>
    </location>
</feature>
<dbReference type="CAZy" id="GH53">
    <property type="family name" value="Glycoside Hydrolase Family 53"/>
</dbReference>
<proteinExistence type="evidence at protein level"/>
<evidence type="ECO:0000259" key="6">
    <source>
        <dbReference type="Pfam" id="PF09985"/>
    </source>
</evidence>
<dbReference type="AlphaFoldDB" id="E0SSW8"/>
<feature type="binding site" evidence="9">
    <location>
        <position position="370"/>
    </location>
    <ligand>
        <name>Ca(2+)</name>
        <dbReference type="ChEBI" id="CHEBI:29108"/>
    </ligand>
</feature>
<keyword evidence="9" id="KW-0106">Calcium</keyword>
<dbReference type="Pfam" id="PF09985">
    <property type="entry name" value="Glucodextran_C"/>
    <property type="match status" value="1"/>
</dbReference>
<sequence length="810" mass="91035">MRLQKDFDRVMGIILMILILAIPSLQICNKSYTEGDPVIINPVPGLPVDFIRGVDASEAPWIIELGGKYYDENGVERDLLDILKENGVNWIRLRVWNDPYDEQGRPYGGGNCDLPRMTDFAAKAKAKGFGVLIDFHYSDWWADPSKQSKPKAWANLSYPELVEAVYNWTYNALKYMAEHNALPDMVQIGNEINNGFLWPDGSAANWTQFVGLLKAAISAVKDVNPNIKIVIHLAGVKADFYINFIDRLINSGVSFDVIAISFYPYWHGTMDDFRNLVRTLVQRYDKKILVAETAYAWTLDDSDGHPNIFGSRDLEVKGGYKASIQGQASFIRDLIAALYEEGKDKALGIFYWGATWIPYPGAGWKTGEGNPWENQALFDFNGRALPSLKVFRLVYEAQPVEIKPLELYNPSPITVTTYAGSKPILPKTVLVVYTDHSIKPTSVDWGDIPVFDKPGSYTHKGYVKGTNIEVIANITVLEKLSIDITDSKDDDKGIGAYGYPTANVYRAGVFDITHTTFEVMGNNIHIRVYLADLGGNPWNGPNGFSLQYIHIYIRTTNPTITNMIYRKDTFGLNIELREDYQWQYALLITPGWGTAPVPEGELSALYYANGKVFVEDKDFNVTANLDENYIEVIIPRDLMPDWENLRYWRIIVFATSWAGENPDRIRGFAPGGGEWICDATKYAKPGDTPKIASAIVVGILPKFFDMAIYSDEYPNGATAEQQYEWTSKFDPSTKKMAIVPAIQVPTVTVTLTESITTTFRETLTLTVKEVETTIVTTPITTTMIEWIATTIISLVLLIIGFAIGYFIRRK</sequence>
<dbReference type="PANTHER" id="PTHR34983:SF2">
    <property type="entry name" value="ENDO-BETA-1,4-GALACTANASE"/>
    <property type="match status" value="1"/>
</dbReference>
<feature type="binding site" evidence="9">
    <location>
        <position position="307"/>
    </location>
    <ligand>
        <name>Ca(2+)</name>
        <dbReference type="ChEBI" id="CHEBI:29108"/>
    </ligand>
</feature>
<dbReference type="InterPro" id="IPR011081">
    <property type="entry name" value="Big_4"/>
</dbReference>
<dbReference type="GO" id="GO:0031218">
    <property type="term" value="F:arabinogalactan endo-1,4-beta-galactosidase activity"/>
    <property type="evidence" value="ECO:0007669"/>
    <property type="project" value="UniProtKB-EC"/>
</dbReference>
<dbReference type="GO" id="GO:0046872">
    <property type="term" value="F:metal ion binding"/>
    <property type="evidence" value="ECO:0007669"/>
    <property type="project" value="UniProtKB-KW"/>
</dbReference>
<feature type="domain" description="Glucodextranase-like C-terminal" evidence="6">
    <location>
        <begin position="483"/>
        <end position="739"/>
    </location>
</feature>
<evidence type="ECO:0000256" key="1">
    <source>
        <dbReference type="ARBA" id="ARBA00010687"/>
    </source>
</evidence>
<accession>E0SSW8</accession>
<feature type="domain" description="Bacterial Ig-like" evidence="5">
    <location>
        <begin position="412"/>
        <end position="465"/>
    </location>
</feature>
<evidence type="ECO:0007829" key="9">
    <source>
        <dbReference type="PDB" id="7OSK"/>
    </source>
</evidence>
<dbReference type="STRING" id="583356.Igag_0688"/>
<keyword evidence="9" id="KW-0479">Metal-binding</keyword>
<keyword evidence="8" id="KW-1185">Reference proteome</keyword>
<evidence type="ECO:0000313" key="8">
    <source>
        <dbReference type="Proteomes" id="UP000001304"/>
    </source>
</evidence>
<dbReference type="KEGG" id="iag:Igag_0688"/>
<gene>
    <name evidence="7" type="ordered locus">Igag_0688</name>
</gene>
<evidence type="ECO:0000313" key="7">
    <source>
        <dbReference type="EMBL" id="ADM27518.1"/>
    </source>
</evidence>
<dbReference type="SUPFAM" id="SSF51445">
    <property type="entry name" value="(Trans)glycosidases"/>
    <property type="match status" value="1"/>
</dbReference>
<evidence type="ECO:0000256" key="2">
    <source>
        <dbReference type="ARBA" id="ARBA00022801"/>
    </source>
</evidence>
<keyword evidence="9" id="KW-0002">3D-structure</keyword>
<feature type="binding site" evidence="9">
    <location>
        <position position="305"/>
    </location>
    <ligand>
        <name>Ca(2+)</name>
        <dbReference type="ChEBI" id="CHEBI:29108"/>
    </ligand>
</feature>
<reference evidence="9" key="2">
    <citation type="journal article" date="2021" name="Biotechnol. Biofuels">
        <title>Engineering the substrate binding site of the hyperthermostable archaeal endo-beta-1,4-galactanase from Ignisphaera aggregans.</title>
        <authorList>
            <person name="Muderspach S.J."/>
            <person name="Fredslund F."/>
            <person name="Volf V."/>
            <person name="Poulsen J.N."/>
            <person name="Blicher T.H."/>
            <person name="Clausen M.H."/>
            <person name="Rasmussen K.K."/>
            <person name="Krogh K.B.R.M."/>
            <person name="Jensen K."/>
            <person name="Lo Leggio L."/>
        </authorList>
    </citation>
    <scope>X-RAY CRYSTALLOGRAPHY (2.65 ANGSTROMS) OF 1-407 IN COMPLEX WITH CA(2+)</scope>
</reference>
<dbReference type="GO" id="GO:0015926">
    <property type="term" value="F:glucosidase activity"/>
    <property type="evidence" value="ECO:0007669"/>
    <property type="project" value="InterPro"/>
</dbReference>
<organism evidence="7 8">
    <name type="scientific">Ignisphaera aggregans (strain DSM 17230 / JCM 13409 / AQ1.S1)</name>
    <dbReference type="NCBI Taxonomy" id="583356"/>
    <lineage>
        <taxon>Archaea</taxon>
        <taxon>Thermoproteota</taxon>
        <taxon>Thermoprotei</taxon>
        <taxon>Desulfurococcales</taxon>
        <taxon>Desulfurococcaceae</taxon>
        <taxon>Ignisphaera</taxon>
    </lineage>
</organism>
<dbReference type="PANTHER" id="PTHR34983">
    <property type="entry name" value="ARABINOGALACTAN ENDO-BETA-1,4-GALACTANASE A"/>
    <property type="match status" value="1"/>
</dbReference>
<feature type="binding site" evidence="9">
    <location>
        <position position="303"/>
    </location>
    <ligand>
        <name>Ca(2+)</name>
        <dbReference type="ChEBI" id="CHEBI:29108"/>
    </ligand>
</feature>
<dbReference type="Gene3D" id="3.20.20.80">
    <property type="entry name" value="Glycosidases"/>
    <property type="match status" value="1"/>
</dbReference>
<dbReference type="Pfam" id="PF07745">
    <property type="entry name" value="Glyco_hydro_53"/>
    <property type="match status" value="1"/>
</dbReference>